<dbReference type="CDD" id="cd11382">
    <property type="entry name" value="Ribosomal_S8e"/>
    <property type="match status" value="1"/>
</dbReference>
<dbReference type="GO" id="GO:1990904">
    <property type="term" value="C:ribonucleoprotein complex"/>
    <property type="evidence" value="ECO:0007669"/>
    <property type="project" value="UniProtKB-KW"/>
</dbReference>
<dbReference type="EMBL" id="CP077713">
    <property type="protein sequence ID" value="QXJ33564.1"/>
    <property type="molecule type" value="Genomic_DNA"/>
</dbReference>
<sequence length="133" mass="14556">MGFYQGPDNRKITGGLKGKHRDKRKYEIGNPPTLTTLSSEDIRIKDRTLGGNFKVRLKYTTTANVLDPATNTAKRVKILEVLETPANKELARRGIIIRGAKIRTEAGLAVVTSRPGQDGVINAVLLKNESQGS</sequence>
<dbReference type="Proteomes" id="UP000694036">
    <property type="component" value="Chromosome"/>
</dbReference>
<keyword evidence="9" id="KW-1185">Reference proteome</keyword>
<evidence type="ECO:0000256" key="2">
    <source>
        <dbReference type="ARBA" id="ARBA00011458"/>
    </source>
</evidence>
<dbReference type="AlphaFoldDB" id="A0A8F5BY87"/>
<dbReference type="InterPro" id="IPR020919">
    <property type="entry name" value="Ribosomal_protein_eS8_arc"/>
</dbReference>
<dbReference type="GO" id="GO:0003735">
    <property type="term" value="F:structural constituent of ribosome"/>
    <property type="evidence" value="ECO:0007669"/>
    <property type="project" value="InterPro"/>
</dbReference>
<evidence type="ECO:0000256" key="6">
    <source>
        <dbReference type="HAMAP-Rule" id="MF_00029"/>
    </source>
</evidence>
<comment type="similarity">
    <text evidence="1 6">Belongs to the eukaryotic ribosomal protein eS8 family.</text>
</comment>
<dbReference type="GO" id="GO:0006412">
    <property type="term" value="P:translation"/>
    <property type="evidence" value="ECO:0007669"/>
    <property type="project" value="UniProtKB-UniRule"/>
</dbReference>
<evidence type="ECO:0000256" key="1">
    <source>
        <dbReference type="ARBA" id="ARBA00005257"/>
    </source>
</evidence>
<dbReference type="FunFam" id="2.40.10.310:FF:000002">
    <property type="entry name" value="30S ribosomal protein S8e"/>
    <property type="match status" value="1"/>
</dbReference>
<accession>A0A8F5BY87</accession>
<dbReference type="GO" id="GO:0005840">
    <property type="term" value="C:ribosome"/>
    <property type="evidence" value="ECO:0007669"/>
    <property type="project" value="UniProtKB-KW"/>
</dbReference>
<evidence type="ECO:0000256" key="4">
    <source>
        <dbReference type="ARBA" id="ARBA00023274"/>
    </source>
</evidence>
<dbReference type="GeneID" id="65555565"/>
<evidence type="ECO:0000256" key="5">
    <source>
        <dbReference type="ARBA" id="ARBA00035277"/>
    </source>
</evidence>
<evidence type="ECO:0000313" key="8">
    <source>
        <dbReference type="EMBL" id="QXJ33564.1"/>
    </source>
</evidence>
<dbReference type="PROSITE" id="PS01193">
    <property type="entry name" value="RIBOSOMAL_S8E"/>
    <property type="match status" value="1"/>
</dbReference>
<proteinExistence type="inferred from homology"/>
<dbReference type="PANTHER" id="PTHR10394">
    <property type="entry name" value="40S RIBOSOMAL PROTEIN S8"/>
    <property type="match status" value="1"/>
</dbReference>
<dbReference type="Pfam" id="PF01201">
    <property type="entry name" value="Ribosomal_S8e"/>
    <property type="match status" value="1"/>
</dbReference>
<comment type="subunit">
    <text evidence="2 6">Part of the 30S ribosomal subunit.</text>
</comment>
<evidence type="ECO:0000256" key="7">
    <source>
        <dbReference type="SAM" id="MobiDB-lite"/>
    </source>
</evidence>
<dbReference type="RefSeq" id="WP_218259009.1">
    <property type="nucleotide sequence ID" value="NZ_CP077713.1"/>
</dbReference>
<dbReference type="HAMAP" id="MF_00029">
    <property type="entry name" value="Ribosomal_eS8"/>
    <property type="match status" value="1"/>
</dbReference>
<evidence type="ECO:0000256" key="3">
    <source>
        <dbReference type="ARBA" id="ARBA00022980"/>
    </source>
</evidence>
<feature type="region of interest" description="Disordered" evidence="7">
    <location>
        <begin position="1"/>
        <end position="32"/>
    </location>
</feature>
<dbReference type="InterPro" id="IPR018283">
    <property type="entry name" value="Ribosomal_eS8_CS"/>
</dbReference>
<dbReference type="InterPro" id="IPR022309">
    <property type="entry name" value="Ribosomal_Se8/biogenesis_NSA2"/>
</dbReference>
<reference evidence="8 9" key="1">
    <citation type="journal article" date="2021" name="Environ. Microbiol.">
        <title>New insights into the diversity and evolution of the archaeal mobilome from three complete genomes of Saccharolobus shibatae.</title>
        <authorList>
            <person name="Medvedeva S."/>
            <person name="Brandt D."/>
            <person name="Cvirkaite-Krupovic V."/>
            <person name="Liu Y."/>
            <person name="Severinov K."/>
            <person name="Ishino S."/>
            <person name="Ishino Y."/>
            <person name="Prangishvili D."/>
            <person name="Kalinowski J."/>
            <person name="Krupovic M."/>
        </authorList>
    </citation>
    <scope>NUCLEOTIDE SEQUENCE [LARGE SCALE GENOMIC DNA]</scope>
    <source>
        <strain evidence="8 9">S38A</strain>
    </source>
</reference>
<gene>
    <name evidence="6" type="primary">rps8e</name>
    <name evidence="8" type="ORF">J5U22_00102</name>
</gene>
<organism evidence="8 9">
    <name type="scientific">Saccharolobus shibatae</name>
    <dbReference type="NCBI Taxonomy" id="2286"/>
    <lineage>
        <taxon>Archaea</taxon>
        <taxon>Thermoproteota</taxon>
        <taxon>Thermoprotei</taxon>
        <taxon>Sulfolobales</taxon>
        <taxon>Sulfolobaceae</taxon>
        <taxon>Saccharolobus</taxon>
    </lineage>
</organism>
<dbReference type="NCBIfam" id="TIGR00307">
    <property type="entry name" value="eS8"/>
    <property type="match status" value="1"/>
</dbReference>
<protein>
    <recommendedName>
        <fullName evidence="5 6">Small ribosomal subunit protein eS8</fullName>
    </recommendedName>
</protein>
<keyword evidence="4 6" id="KW-0687">Ribonucleoprotein</keyword>
<dbReference type="InterPro" id="IPR001047">
    <property type="entry name" value="Ribosomal_eS8"/>
</dbReference>
<evidence type="ECO:0000313" key="9">
    <source>
        <dbReference type="Proteomes" id="UP000694036"/>
    </source>
</evidence>
<name>A0A8F5BY87_9CREN</name>
<keyword evidence="3 6" id="KW-0689">Ribosomal protein</keyword>